<evidence type="ECO:0000256" key="1">
    <source>
        <dbReference type="ARBA" id="ARBA00007730"/>
    </source>
</evidence>
<comment type="similarity">
    <text evidence="1">Belongs to the aspartyl/asparaginyl beta-hydroxylase family.</text>
</comment>
<proteinExistence type="inferred from homology"/>
<feature type="domain" description="Aspartyl/asparaginy/proline hydroxylase" evidence="4">
    <location>
        <begin position="53"/>
        <end position="209"/>
    </location>
</feature>
<dbReference type="RefSeq" id="WP_215608729.1">
    <property type="nucleotide sequence ID" value="NZ_JADOES010000014.1"/>
</dbReference>
<comment type="caution">
    <text evidence="5">The sequence shown here is derived from an EMBL/GenBank/DDBJ whole genome shotgun (WGS) entry which is preliminary data.</text>
</comment>
<keyword evidence="3" id="KW-0560">Oxidoreductase</keyword>
<gene>
    <name evidence="5" type="ORF">IXB50_09525</name>
</gene>
<evidence type="ECO:0000259" key="4">
    <source>
        <dbReference type="Pfam" id="PF05118"/>
    </source>
</evidence>
<dbReference type="Proteomes" id="UP000717364">
    <property type="component" value="Unassembled WGS sequence"/>
</dbReference>
<evidence type="ECO:0000256" key="3">
    <source>
        <dbReference type="ARBA" id="ARBA00023002"/>
    </source>
</evidence>
<dbReference type="GO" id="GO:0016020">
    <property type="term" value="C:membrane"/>
    <property type="evidence" value="ECO:0007669"/>
    <property type="project" value="TreeGrafter"/>
</dbReference>
<dbReference type="PANTHER" id="PTHR46332:SF5">
    <property type="entry name" value="ASPARTATE BETA-HYDROXYLASE DOMAIN CONTAINING 2"/>
    <property type="match status" value="1"/>
</dbReference>
<accession>A0A947DEX6</accession>
<organism evidence="5 6">
    <name type="scientific">Leptothoe spongobia TAU-MAC 1115</name>
    <dbReference type="NCBI Taxonomy" id="1967444"/>
    <lineage>
        <taxon>Bacteria</taxon>
        <taxon>Bacillati</taxon>
        <taxon>Cyanobacteriota</taxon>
        <taxon>Cyanophyceae</taxon>
        <taxon>Nodosilineales</taxon>
        <taxon>Cymatolegaceae</taxon>
        <taxon>Leptothoe</taxon>
        <taxon>Leptothoe spongobia</taxon>
    </lineage>
</organism>
<name>A0A947DEX6_9CYAN</name>
<protein>
    <submittedName>
        <fullName evidence="5">Aspartyl/asparaginyl beta-hydroxylase domain-containing protein</fullName>
    </submittedName>
</protein>
<dbReference type="InterPro" id="IPR027443">
    <property type="entry name" value="IPNS-like_sf"/>
</dbReference>
<dbReference type="InterPro" id="IPR007803">
    <property type="entry name" value="Asp/Arg/Pro-Hydrxlase"/>
</dbReference>
<reference evidence="5" key="1">
    <citation type="submission" date="2020-11" db="EMBL/GenBank/DDBJ databases">
        <authorList>
            <person name="Konstantinou D."/>
            <person name="Gkelis S."/>
            <person name="Popin R."/>
            <person name="Fewer D."/>
            <person name="Sivonen K."/>
        </authorList>
    </citation>
    <scope>NUCLEOTIDE SEQUENCE</scope>
    <source>
        <strain evidence="5">TAU-MAC 1115</strain>
    </source>
</reference>
<dbReference type="InterPro" id="IPR051821">
    <property type="entry name" value="Asp/Asn_beta-hydroxylase"/>
</dbReference>
<dbReference type="GO" id="GO:0051213">
    <property type="term" value="F:dioxygenase activity"/>
    <property type="evidence" value="ECO:0007669"/>
    <property type="project" value="UniProtKB-KW"/>
</dbReference>
<dbReference type="SUPFAM" id="SSF51197">
    <property type="entry name" value="Clavaminate synthase-like"/>
    <property type="match status" value="1"/>
</dbReference>
<dbReference type="EMBL" id="JADOES010000014">
    <property type="protein sequence ID" value="MBT9315665.1"/>
    <property type="molecule type" value="Genomic_DNA"/>
</dbReference>
<keyword evidence="2" id="KW-0223">Dioxygenase</keyword>
<keyword evidence="6" id="KW-1185">Reference proteome</keyword>
<dbReference type="Gene3D" id="2.60.120.330">
    <property type="entry name" value="B-lactam Antibiotic, Isopenicillin N Synthase, Chain"/>
    <property type="match status" value="1"/>
</dbReference>
<evidence type="ECO:0000313" key="6">
    <source>
        <dbReference type="Proteomes" id="UP000717364"/>
    </source>
</evidence>
<evidence type="ECO:0000256" key="2">
    <source>
        <dbReference type="ARBA" id="ARBA00022964"/>
    </source>
</evidence>
<evidence type="ECO:0000313" key="5">
    <source>
        <dbReference type="EMBL" id="MBT9315665.1"/>
    </source>
</evidence>
<dbReference type="AlphaFoldDB" id="A0A947DEX6"/>
<sequence>MQITPPQSPETPIHPIFDRPWYRRFEAWLGNASPLGNAPIFPTDIFPWATSLEKNWTMIRQELDQVLADVNDLPSFQDIMPRQNRISPDNKWKTYYFCAFGFVATNNCQQCPRTWELLKDIPGLKVAFFSILAPGKHIPEHRGKHKGLIRYHLGLRVPEPKEKCRIRVDNTITHWEEGKSLIFDDTYYHEVWNETDGYRVVLFLDIERPFTFPLSWVNAAVSQMLTLSPQVKQAKENYENFDS</sequence>
<dbReference type="Pfam" id="PF05118">
    <property type="entry name" value="Asp_Arg_Hydrox"/>
    <property type="match status" value="1"/>
</dbReference>
<dbReference type="PANTHER" id="PTHR46332">
    <property type="entry name" value="ASPARTATE BETA-HYDROXYLASE DOMAIN-CONTAINING PROTEIN 2"/>
    <property type="match status" value="1"/>
</dbReference>
<reference evidence="5" key="2">
    <citation type="journal article" date="2021" name="Mar. Drugs">
        <title>Genome Reduction and Secondary Metabolism of the Marine Sponge-Associated Cyanobacterium Leptothoe.</title>
        <authorList>
            <person name="Konstantinou D."/>
            <person name="Popin R.V."/>
            <person name="Fewer D.P."/>
            <person name="Sivonen K."/>
            <person name="Gkelis S."/>
        </authorList>
    </citation>
    <scope>NUCLEOTIDE SEQUENCE</scope>
    <source>
        <strain evidence="5">TAU-MAC 1115</strain>
    </source>
</reference>